<sequence length="588" mass="69345">MEKTKKTEKSVLDSHRDFLDMDTDEEDFGGQESLETKEELSSETIKPIFNKQDLDKLICFVKDLAILPFIKDSDWKEECCMLIREYFENPACTLLCIYFQVDTLKVQLSIPENNQSDFIYFLRIPWHVFTIDNFHATVVFGNINRNAMMCVLKVMENMYITIARDSDEWPEIIRNDLFFNLHNFLMYLTEWVYKSINLTKLYIPEDNIADTATLSIDKRLNLLETNMQHISNEMRESEKALIDRFEGIVRYWIKQIREILASTSMCKSERTIYNESQRWIARYFNLNCLYDQVSNTKIQSILHLLENAYSPSVDSLRLLILQLHEGLEQAASNITYLNVLSEACNDLKCPDEIEKPVTRILFLILFIWTESPFYNISSNIEILCEAISTQIVYQCKNYVNVQEILEGNAENGINILQKCICCCQTYKTIYNKVIKITALIKSNSVWDVNRQLVFNHIDTFIQRCHDVIEICNSSVVFGSIINMKMVVLSHLYIYCCRIENLFYESLDKIKKIRDDILDVTKSSWLENMLKFRNFIMELENMVKNLIDCIFKEIKNVEEGIEAIYALQRFKYKESLRNILSRKWVQVRE</sequence>
<evidence type="ECO:0000313" key="3">
    <source>
        <dbReference type="Proteomes" id="UP000504615"/>
    </source>
</evidence>
<evidence type="ECO:0000256" key="1">
    <source>
        <dbReference type="SAM" id="MobiDB-lite"/>
    </source>
</evidence>
<dbReference type="PANTHER" id="PTHR46532">
    <property type="entry name" value="MALE FERTILITY FACTOR KL5"/>
    <property type="match status" value="1"/>
</dbReference>
<protein>
    <submittedName>
        <fullName evidence="4">Dynein-1-beta heavy chain, flagellar inner arm I1 complex-like</fullName>
    </submittedName>
</protein>
<dbReference type="RefSeq" id="XP_025073207.1">
    <property type="nucleotide sequence ID" value="XM_025217422.1"/>
</dbReference>
<dbReference type="InterPro" id="IPR026983">
    <property type="entry name" value="DHC"/>
</dbReference>
<feature type="compositionally biased region" description="Basic and acidic residues" evidence="1">
    <location>
        <begin position="1"/>
        <end position="19"/>
    </location>
</feature>
<keyword evidence="3" id="KW-1185">Reference proteome</keyword>
<dbReference type="GeneID" id="105423569"/>
<feature type="compositionally biased region" description="Acidic residues" evidence="1">
    <location>
        <begin position="20"/>
        <end position="29"/>
    </location>
</feature>
<feature type="non-terminal residue" evidence="4">
    <location>
        <position position="588"/>
    </location>
</feature>
<feature type="region of interest" description="Disordered" evidence="1">
    <location>
        <begin position="1"/>
        <end position="35"/>
    </location>
</feature>
<dbReference type="GO" id="GO:0005858">
    <property type="term" value="C:axonemal dynein complex"/>
    <property type="evidence" value="ECO:0007669"/>
    <property type="project" value="TreeGrafter"/>
</dbReference>
<dbReference type="GO" id="GO:0007018">
    <property type="term" value="P:microtubule-based movement"/>
    <property type="evidence" value="ECO:0007669"/>
    <property type="project" value="InterPro"/>
</dbReference>
<dbReference type="GO" id="GO:0051959">
    <property type="term" value="F:dynein light intermediate chain binding"/>
    <property type="evidence" value="ECO:0007669"/>
    <property type="project" value="InterPro"/>
</dbReference>
<name>A0A8N1S541_9HYME</name>
<dbReference type="OrthoDB" id="10251809at2759"/>
<feature type="domain" description="Dynein heavy chain tail" evidence="2">
    <location>
        <begin position="243"/>
        <end position="586"/>
    </location>
</feature>
<dbReference type="InterPro" id="IPR013594">
    <property type="entry name" value="Dynein_heavy_tail"/>
</dbReference>
<dbReference type="PANTHER" id="PTHR46532:SF11">
    <property type="entry name" value="DYNEIN AXONEMAL HEAVY CHAIN 12"/>
    <property type="match status" value="1"/>
</dbReference>
<evidence type="ECO:0000313" key="4">
    <source>
        <dbReference type="RefSeq" id="XP_025073207.1"/>
    </source>
</evidence>
<gene>
    <name evidence="4" type="primary">LOC105423569</name>
</gene>
<organism evidence="3 4">
    <name type="scientific">Pogonomyrmex barbatus</name>
    <name type="common">red harvester ant</name>
    <dbReference type="NCBI Taxonomy" id="144034"/>
    <lineage>
        <taxon>Eukaryota</taxon>
        <taxon>Metazoa</taxon>
        <taxon>Ecdysozoa</taxon>
        <taxon>Arthropoda</taxon>
        <taxon>Hexapoda</taxon>
        <taxon>Insecta</taxon>
        <taxon>Pterygota</taxon>
        <taxon>Neoptera</taxon>
        <taxon>Endopterygota</taxon>
        <taxon>Hymenoptera</taxon>
        <taxon>Apocrita</taxon>
        <taxon>Aculeata</taxon>
        <taxon>Formicoidea</taxon>
        <taxon>Formicidae</taxon>
        <taxon>Myrmicinae</taxon>
        <taxon>Pogonomyrmex</taxon>
    </lineage>
</organism>
<dbReference type="AlphaFoldDB" id="A0A8N1S541"/>
<dbReference type="GO" id="GO:0045505">
    <property type="term" value="F:dynein intermediate chain binding"/>
    <property type="evidence" value="ECO:0007669"/>
    <property type="project" value="InterPro"/>
</dbReference>
<accession>A0A8N1S541</accession>
<evidence type="ECO:0000259" key="2">
    <source>
        <dbReference type="Pfam" id="PF08385"/>
    </source>
</evidence>
<proteinExistence type="predicted"/>
<dbReference type="Proteomes" id="UP000504615">
    <property type="component" value="Unplaced"/>
</dbReference>
<reference evidence="4" key="1">
    <citation type="submission" date="2025-08" db="UniProtKB">
        <authorList>
            <consortium name="RefSeq"/>
        </authorList>
    </citation>
    <scope>IDENTIFICATION</scope>
</reference>
<dbReference type="Pfam" id="PF08385">
    <property type="entry name" value="DHC_N1"/>
    <property type="match status" value="1"/>
</dbReference>